<evidence type="ECO:0000313" key="1">
    <source>
        <dbReference type="EMBL" id="SVB79663.1"/>
    </source>
</evidence>
<organism evidence="1">
    <name type="scientific">marine metagenome</name>
    <dbReference type="NCBI Taxonomy" id="408172"/>
    <lineage>
        <taxon>unclassified sequences</taxon>
        <taxon>metagenomes</taxon>
        <taxon>ecological metagenomes</taxon>
    </lineage>
</organism>
<name>A0A382GYN3_9ZZZZ</name>
<reference evidence="1" key="1">
    <citation type="submission" date="2018-05" db="EMBL/GenBank/DDBJ databases">
        <authorList>
            <person name="Lanie J.A."/>
            <person name="Ng W.-L."/>
            <person name="Kazmierczak K.M."/>
            <person name="Andrzejewski T.M."/>
            <person name="Davidsen T.M."/>
            <person name="Wayne K.J."/>
            <person name="Tettelin H."/>
            <person name="Glass J.I."/>
            <person name="Rusch D."/>
            <person name="Podicherti R."/>
            <person name="Tsui H.-C.T."/>
            <person name="Winkler M.E."/>
        </authorList>
    </citation>
    <scope>NUCLEOTIDE SEQUENCE</scope>
</reference>
<gene>
    <name evidence="1" type="ORF">METZ01_LOCUS232517</name>
</gene>
<accession>A0A382GYN3</accession>
<sequence length="74" mass="8949">MYQNLGDFTRMWEFTWRVSDWWRHLRKHLGRNENNYFMYCMGGALDASLVQPPLTIQVNPSHSFDQDKTRNVIQ</sequence>
<proteinExistence type="predicted"/>
<dbReference type="AlphaFoldDB" id="A0A382GYN3"/>
<dbReference type="EMBL" id="UINC01057951">
    <property type="protein sequence ID" value="SVB79663.1"/>
    <property type="molecule type" value="Genomic_DNA"/>
</dbReference>
<protein>
    <submittedName>
        <fullName evidence="1">Uncharacterized protein</fullName>
    </submittedName>
</protein>